<dbReference type="Pfam" id="PF01566">
    <property type="entry name" value="Nramp"/>
    <property type="match status" value="1"/>
</dbReference>
<keyword evidence="6 7" id="KW-0472">Membrane</keyword>
<evidence type="ECO:0000256" key="4">
    <source>
        <dbReference type="ARBA" id="ARBA00022847"/>
    </source>
</evidence>
<evidence type="ECO:0000256" key="3">
    <source>
        <dbReference type="ARBA" id="ARBA00022692"/>
    </source>
</evidence>
<keyword evidence="4" id="KW-0769">Symport</keyword>
<feature type="transmembrane region" description="Helical" evidence="7">
    <location>
        <begin position="240"/>
        <end position="260"/>
    </location>
</feature>
<name>A0A1G6VQ11_9BACT</name>
<feature type="transmembrane region" description="Helical" evidence="7">
    <location>
        <begin position="21"/>
        <end position="40"/>
    </location>
</feature>
<feature type="transmembrane region" description="Helical" evidence="7">
    <location>
        <begin position="90"/>
        <end position="110"/>
    </location>
</feature>
<dbReference type="GO" id="GO:0005384">
    <property type="term" value="F:manganese ion transmembrane transporter activity"/>
    <property type="evidence" value="ECO:0007669"/>
    <property type="project" value="TreeGrafter"/>
</dbReference>
<dbReference type="GO" id="GO:0015086">
    <property type="term" value="F:cadmium ion transmembrane transporter activity"/>
    <property type="evidence" value="ECO:0007669"/>
    <property type="project" value="TreeGrafter"/>
</dbReference>
<evidence type="ECO:0000256" key="7">
    <source>
        <dbReference type="SAM" id="Phobius"/>
    </source>
</evidence>
<feature type="transmembrane region" description="Helical" evidence="7">
    <location>
        <begin position="286"/>
        <end position="312"/>
    </location>
</feature>
<accession>A0A1G6VQ11</accession>
<dbReference type="PANTHER" id="PTHR11706">
    <property type="entry name" value="SOLUTE CARRIER PROTEIN FAMILY 11 MEMBER"/>
    <property type="match status" value="1"/>
</dbReference>
<feature type="transmembrane region" description="Helical" evidence="7">
    <location>
        <begin position="351"/>
        <end position="374"/>
    </location>
</feature>
<dbReference type="InterPro" id="IPR001046">
    <property type="entry name" value="NRAMP_fam"/>
</dbReference>
<dbReference type="GO" id="GO:0015293">
    <property type="term" value="F:symporter activity"/>
    <property type="evidence" value="ECO:0007669"/>
    <property type="project" value="UniProtKB-KW"/>
</dbReference>
<dbReference type="PRINTS" id="PR00447">
    <property type="entry name" value="NATRESASSCMP"/>
</dbReference>
<dbReference type="NCBIfam" id="NF037982">
    <property type="entry name" value="Nramp_1"/>
    <property type="match status" value="1"/>
</dbReference>
<gene>
    <name evidence="8" type="ORF">SAMN04488104_103723</name>
</gene>
<feature type="transmembrane region" description="Helical" evidence="7">
    <location>
        <begin position="200"/>
        <end position="219"/>
    </location>
</feature>
<dbReference type="GO" id="GO:0034755">
    <property type="term" value="P:iron ion transmembrane transport"/>
    <property type="evidence" value="ECO:0007669"/>
    <property type="project" value="TreeGrafter"/>
</dbReference>
<feature type="transmembrane region" description="Helical" evidence="7">
    <location>
        <begin position="161"/>
        <end position="180"/>
    </location>
</feature>
<keyword evidence="2" id="KW-0813">Transport</keyword>
<dbReference type="AlphaFoldDB" id="A0A1G6VQ11"/>
<dbReference type="PANTHER" id="PTHR11706:SF33">
    <property type="entry name" value="NATURAL RESISTANCE-ASSOCIATED MACROPHAGE PROTEIN 2"/>
    <property type="match status" value="1"/>
</dbReference>
<proteinExistence type="predicted"/>
<feature type="transmembrane region" description="Helical" evidence="7">
    <location>
        <begin position="130"/>
        <end position="152"/>
    </location>
</feature>
<dbReference type="Proteomes" id="UP000199060">
    <property type="component" value="Unassembled WGS sequence"/>
</dbReference>
<evidence type="ECO:0000313" key="9">
    <source>
        <dbReference type="Proteomes" id="UP000199060"/>
    </source>
</evidence>
<keyword evidence="3 7" id="KW-0812">Transmembrane</keyword>
<feature type="transmembrane region" description="Helical" evidence="7">
    <location>
        <begin position="46"/>
        <end position="69"/>
    </location>
</feature>
<dbReference type="GO" id="GO:0005886">
    <property type="term" value="C:plasma membrane"/>
    <property type="evidence" value="ECO:0007669"/>
    <property type="project" value="TreeGrafter"/>
</dbReference>
<protein>
    <submittedName>
        <fullName evidence="8">NRAMP (Natural resistance-associated macrophage protein) metal ion transporters</fullName>
    </submittedName>
</protein>
<organism evidence="8 9">
    <name type="scientific">Algoriphagus faecimaris</name>
    <dbReference type="NCBI Taxonomy" id="686796"/>
    <lineage>
        <taxon>Bacteria</taxon>
        <taxon>Pseudomonadati</taxon>
        <taxon>Bacteroidota</taxon>
        <taxon>Cytophagia</taxon>
        <taxon>Cytophagales</taxon>
        <taxon>Cyclobacteriaceae</taxon>
        <taxon>Algoriphagus</taxon>
    </lineage>
</organism>
<keyword evidence="9" id="KW-1185">Reference proteome</keyword>
<reference evidence="9" key="1">
    <citation type="submission" date="2016-10" db="EMBL/GenBank/DDBJ databases">
        <authorList>
            <person name="Varghese N."/>
            <person name="Submissions S."/>
        </authorList>
    </citation>
    <scope>NUCLEOTIDE SEQUENCE [LARGE SCALE GENOMIC DNA]</scope>
    <source>
        <strain evidence="9">DSM 23095</strain>
    </source>
</reference>
<keyword evidence="5 7" id="KW-1133">Transmembrane helix</keyword>
<feature type="transmembrane region" description="Helical" evidence="7">
    <location>
        <begin position="386"/>
        <end position="404"/>
    </location>
</feature>
<evidence type="ECO:0000256" key="2">
    <source>
        <dbReference type="ARBA" id="ARBA00022448"/>
    </source>
</evidence>
<dbReference type="STRING" id="686796.SAMN04488104_103723"/>
<feature type="transmembrane region" description="Helical" evidence="7">
    <location>
        <begin position="324"/>
        <end position="345"/>
    </location>
</feature>
<evidence type="ECO:0000256" key="5">
    <source>
        <dbReference type="ARBA" id="ARBA00022989"/>
    </source>
</evidence>
<dbReference type="EMBL" id="FNAC01000037">
    <property type="protein sequence ID" value="SDD55668.1"/>
    <property type="molecule type" value="Genomic_DNA"/>
</dbReference>
<evidence type="ECO:0000256" key="6">
    <source>
        <dbReference type="ARBA" id="ARBA00023136"/>
    </source>
</evidence>
<evidence type="ECO:0000313" key="8">
    <source>
        <dbReference type="EMBL" id="SDD55668.1"/>
    </source>
</evidence>
<sequence>MAKNKILRISDFLKNVGPGPIVAAAFIGPGTVMVCTLAGFNFGYSLIWGLLLSVIATVILQETAGRIGLATGKDLAQLIREQHATPIWKIFQMVLVLVAVVLGNTAYESGNITGAQLGLQVFWQSPNLEIGPLVIQSGNFLIGLTAFLLLILGNHQVIEKLLVSLVLLMSIAFILTAIWVRPDWSAVLSGFRPSLDSSQITTLVALIGTTVVPYNLFLYASLAKNKWKSPHHIPWMRRDIVLSVILGGLVSMAILIVGSVNQSPEINTAQDIAIGLEKVFGEFGKYLMGFGLLAAGLTSSITAPLAAGLVICGIMGWSQETRSVSMRLSIGTVVSLGLVFASLGIKAAQLISLAQLANGILLPLISGWIIWLANQKVWMKSHKNPFWINAISILIWSITLILGVKSISSVLNLDIF</sequence>
<evidence type="ECO:0000256" key="1">
    <source>
        <dbReference type="ARBA" id="ARBA00004141"/>
    </source>
</evidence>
<comment type="subcellular location">
    <subcellularLocation>
        <location evidence="1">Membrane</location>
        <topology evidence="1">Multi-pass membrane protein</topology>
    </subcellularLocation>
</comment>